<keyword evidence="2" id="KW-0472">Membrane</keyword>
<evidence type="ECO:0000313" key="3">
    <source>
        <dbReference type="EMBL" id="TID26790.1"/>
    </source>
</evidence>
<feature type="compositionally biased region" description="Basic and acidic residues" evidence="1">
    <location>
        <begin position="244"/>
        <end position="253"/>
    </location>
</feature>
<gene>
    <name evidence="3" type="ORF">E6O75_ATG01283</name>
</gene>
<feature type="region of interest" description="Disordered" evidence="1">
    <location>
        <begin position="234"/>
        <end position="253"/>
    </location>
</feature>
<organism evidence="3 4">
    <name type="scientific">Venturia nashicola</name>
    <dbReference type="NCBI Taxonomy" id="86259"/>
    <lineage>
        <taxon>Eukaryota</taxon>
        <taxon>Fungi</taxon>
        <taxon>Dikarya</taxon>
        <taxon>Ascomycota</taxon>
        <taxon>Pezizomycotina</taxon>
        <taxon>Dothideomycetes</taxon>
        <taxon>Pleosporomycetidae</taxon>
        <taxon>Venturiales</taxon>
        <taxon>Venturiaceae</taxon>
        <taxon>Venturia</taxon>
    </lineage>
</organism>
<feature type="transmembrane region" description="Helical" evidence="2">
    <location>
        <begin position="92"/>
        <end position="112"/>
    </location>
</feature>
<feature type="region of interest" description="Disordered" evidence="1">
    <location>
        <begin position="1"/>
        <end position="25"/>
    </location>
</feature>
<dbReference type="AlphaFoldDB" id="A0A4Z1PDC3"/>
<dbReference type="InterPro" id="IPR010718">
    <property type="entry name" value="DUF1294"/>
</dbReference>
<keyword evidence="4" id="KW-1185">Reference proteome</keyword>
<evidence type="ECO:0000313" key="4">
    <source>
        <dbReference type="Proteomes" id="UP000298493"/>
    </source>
</evidence>
<keyword evidence="2" id="KW-1133">Transmembrane helix</keyword>
<accession>A0A4Z1PDC3</accession>
<dbReference type="Proteomes" id="UP000298493">
    <property type="component" value="Unassembled WGS sequence"/>
</dbReference>
<name>A0A4Z1PDC3_9PEZI</name>
<sequence>MATQAENRRQIHPSQAHPRTSRRNNPKPYPLPFTAGLISLLPLLYSLTTVFLKLGHILPLLIYTILSIVSFTTYGYDKYRATNSGWRIRENLLHILDILGGWPGGLFAQYLFRHKTRKVTFQVVFWVSVVVHEWFWIRWCMWYWEVSLQSDLAAKSVKQNDQTNSSASLKLCSSDSCTPLGVAARFMLCRQDKERLRAVIEANVPQIRDRVPDDQRFVDAIGLYEQNRRSIGNGASRAMAGSARPREARPETRSAESIIVMTASFEAR</sequence>
<proteinExistence type="predicted"/>
<reference evidence="3 4" key="1">
    <citation type="submission" date="2019-04" db="EMBL/GenBank/DDBJ databases">
        <title>High contiguity whole genome sequence and gene annotation resource for two Venturia nashicola isolates.</title>
        <authorList>
            <person name="Prokchorchik M."/>
            <person name="Won K."/>
            <person name="Lee Y."/>
            <person name="Choi E.D."/>
            <person name="Segonzac C."/>
            <person name="Sohn K.H."/>
        </authorList>
    </citation>
    <scope>NUCLEOTIDE SEQUENCE [LARGE SCALE GENOMIC DNA]</scope>
    <source>
        <strain evidence="3 4">PRI2</strain>
    </source>
</reference>
<dbReference type="Pfam" id="PF06961">
    <property type="entry name" value="DUF1294"/>
    <property type="match status" value="1"/>
</dbReference>
<dbReference type="EMBL" id="SNSC02000002">
    <property type="protein sequence ID" value="TID26790.1"/>
    <property type="molecule type" value="Genomic_DNA"/>
</dbReference>
<evidence type="ECO:0000256" key="1">
    <source>
        <dbReference type="SAM" id="MobiDB-lite"/>
    </source>
</evidence>
<feature type="transmembrane region" description="Helical" evidence="2">
    <location>
        <begin position="54"/>
        <end position="72"/>
    </location>
</feature>
<keyword evidence="2" id="KW-0812">Transmembrane</keyword>
<comment type="caution">
    <text evidence="3">The sequence shown here is derived from an EMBL/GenBank/DDBJ whole genome shotgun (WGS) entry which is preliminary data.</text>
</comment>
<protein>
    <submittedName>
        <fullName evidence="3">DUF1294 domain-containing protein</fullName>
    </submittedName>
</protein>
<feature type="transmembrane region" description="Helical" evidence="2">
    <location>
        <begin position="29"/>
        <end position="47"/>
    </location>
</feature>
<evidence type="ECO:0000256" key="2">
    <source>
        <dbReference type="SAM" id="Phobius"/>
    </source>
</evidence>